<evidence type="ECO:0000256" key="6">
    <source>
        <dbReference type="PIRSR" id="PIRSR001430-2"/>
    </source>
</evidence>
<dbReference type="EMBL" id="DWYC01000063">
    <property type="protein sequence ID" value="HJB57387.1"/>
    <property type="molecule type" value="Genomic_DNA"/>
</dbReference>
<comment type="similarity">
    <text evidence="1 4 7">Belongs to the tRNA pseudouridine synthase TruA family.</text>
</comment>
<dbReference type="NCBIfam" id="TIGR00071">
    <property type="entry name" value="hisT_truA"/>
    <property type="match status" value="1"/>
</dbReference>
<dbReference type="Proteomes" id="UP000824208">
    <property type="component" value="Unassembled WGS sequence"/>
</dbReference>
<proteinExistence type="inferred from homology"/>
<evidence type="ECO:0000256" key="1">
    <source>
        <dbReference type="ARBA" id="ARBA00009375"/>
    </source>
</evidence>
<dbReference type="InterPro" id="IPR020094">
    <property type="entry name" value="TruA/RsuA/RluB/E/F_N"/>
</dbReference>
<evidence type="ECO:0000256" key="7">
    <source>
        <dbReference type="RuleBase" id="RU003792"/>
    </source>
</evidence>
<sequence>MRNIALQLMYVGTAYHGWQVQKNAVTVAGTLEKALSSVTGHPVKCTGAGRTDAGVHAQVYVANFRTECRIPCDRFPLAVNTRLPDDIVVVRAWEMPESFNAIGSCIKKEYTYRIYNSRIRNAFFVDRAWFYPRPLDEAVMQRAAGHFVGTHDFAAVQSVGTEVQSTVRTVHYFTIARTGDLITCKVCANGFLYNMVRAMVGTCVYAAEGKFSPDAVPDILARRNRTDAGPTVPAGGLYMTRLWYDTSPLEEVVPFLEHPSFPG</sequence>
<feature type="active site" description="Nucleophile" evidence="4 5">
    <location>
        <position position="52"/>
    </location>
</feature>
<dbReference type="SUPFAM" id="SSF55120">
    <property type="entry name" value="Pseudouridine synthase"/>
    <property type="match status" value="1"/>
</dbReference>
<comment type="caution">
    <text evidence="4">Lacks conserved residue(s) required for the propagation of feature annotation.</text>
</comment>
<dbReference type="InterPro" id="IPR020103">
    <property type="entry name" value="PsdUridine_synth_cat_dom_sf"/>
</dbReference>
<dbReference type="EC" id="5.4.99.12" evidence="4"/>
<comment type="catalytic activity">
    <reaction evidence="4 7">
        <text>uridine(38/39/40) in tRNA = pseudouridine(38/39/40) in tRNA</text>
        <dbReference type="Rhea" id="RHEA:22376"/>
        <dbReference type="Rhea" id="RHEA-COMP:10085"/>
        <dbReference type="Rhea" id="RHEA-COMP:10087"/>
        <dbReference type="ChEBI" id="CHEBI:65314"/>
        <dbReference type="ChEBI" id="CHEBI:65315"/>
        <dbReference type="EC" id="5.4.99.12"/>
    </reaction>
</comment>
<dbReference type="PANTHER" id="PTHR11142">
    <property type="entry name" value="PSEUDOURIDYLATE SYNTHASE"/>
    <property type="match status" value="1"/>
</dbReference>
<organism evidence="9 10">
    <name type="scientific">Candidatus Flavonifractor intestinipullorum</name>
    <dbReference type="NCBI Taxonomy" id="2838587"/>
    <lineage>
        <taxon>Bacteria</taxon>
        <taxon>Bacillati</taxon>
        <taxon>Bacillota</taxon>
        <taxon>Clostridia</taxon>
        <taxon>Eubacteriales</taxon>
        <taxon>Oscillospiraceae</taxon>
        <taxon>Flavonifractor</taxon>
    </lineage>
</organism>
<dbReference type="GO" id="GO:0031119">
    <property type="term" value="P:tRNA pseudouridine synthesis"/>
    <property type="evidence" value="ECO:0007669"/>
    <property type="project" value="UniProtKB-UniRule"/>
</dbReference>
<reference evidence="9" key="2">
    <citation type="submission" date="2021-04" db="EMBL/GenBank/DDBJ databases">
        <authorList>
            <person name="Gilroy R."/>
        </authorList>
    </citation>
    <scope>NUCLEOTIDE SEQUENCE</scope>
    <source>
        <strain evidence="9">CHK189-11263</strain>
    </source>
</reference>
<gene>
    <name evidence="4 9" type="primary">truA</name>
    <name evidence="9" type="ORF">H9714_07540</name>
</gene>
<dbReference type="PIRSF" id="PIRSF001430">
    <property type="entry name" value="tRNA_psdUrid_synth"/>
    <property type="match status" value="1"/>
</dbReference>
<evidence type="ECO:0000313" key="10">
    <source>
        <dbReference type="Proteomes" id="UP000824208"/>
    </source>
</evidence>
<dbReference type="PANTHER" id="PTHR11142:SF0">
    <property type="entry name" value="TRNA PSEUDOURIDINE SYNTHASE-LIKE 1"/>
    <property type="match status" value="1"/>
</dbReference>
<comment type="function">
    <text evidence="4">Formation of pseudouridine at positions 38, 39 and 40 in the anticodon stem and loop of transfer RNAs.</text>
</comment>
<dbReference type="Pfam" id="PF01416">
    <property type="entry name" value="PseudoU_synth_1"/>
    <property type="match status" value="2"/>
</dbReference>
<dbReference type="CDD" id="cd02570">
    <property type="entry name" value="PseudoU_synth_EcTruA"/>
    <property type="match status" value="1"/>
</dbReference>
<feature type="domain" description="Pseudouridine synthase I TruA alpha/beta" evidence="8">
    <location>
        <begin position="143"/>
        <end position="245"/>
    </location>
</feature>
<evidence type="ECO:0000256" key="5">
    <source>
        <dbReference type="PIRSR" id="PIRSR001430-1"/>
    </source>
</evidence>
<dbReference type="GO" id="GO:0003723">
    <property type="term" value="F:RNA binding"/>
    <property type="evidence" value="ECO:0007669"/>
    <property type="project" value="InterPro"/>
</dbReference>
<protein>
    <recommendedName>
        <fullName evidence="4">tRNA pseudouridine synthase A</fullName>
        <ecNumber evidence="4">5.4.99.12</ecNumber>
    </recommendedName>
    <alternativeName>
        <fullName evidence="4">tRNA pseudouridine(38-40) synthase</fullName>
    </alternativeName>
    <alternativeName>
        <fullName evidence="4">tRNA pseudouridylate synthase I</fullName>
    </alternativeName>
    <alternativeName>
        <fullName evidence="4">tRNA-uridine isomerase I</fullName>
    </alternativeName>
</protein>
<comment type="caution">
    <text evidence="9">The sequence shown here is derived from an EMBL/GenBank/DDBJ whole genome shotgun (WGS) entry which is preliminary data.</text>
</comment>
<dbReference type="InterPro" id="IPR020095">
    <property type="entry name" value="PsdUridine_synth_TruA_C"/>
</dbReference>
<dbReference type="Gene3D" id="3.30.70.660">
    <property type="entry name" value="Pseudouridine synthase I, catalytic domain, C-terminal subdomain"/>
    <property type="match status" value="1"/>
</dbReference>
<evidence type="ECO:0000313" key="9">
    <source>
        <dbReference type="EMBL" id="HJB57387.1"/>
    </source>
</evidence>
<evidence type="ECO:0000256" key="4">
    <source>
        <dbReference type="HAMAP-Rule" id="MF_00171"/>
    </source>
</evidence>
<name>A0A9D2S5G3_9FIRM</name>
<dbReference type="AlphaFoldDB" id="A0A9D2S5G3"/>
<dbReference type="Gene3D" id="3.30.70.580">
    <property type="entry name" value="Pseudouridine synthase I, catalytic domain, N-terminal subdomain"/>
    <property type="match status" value="1"/>
</dbReference>
<keyword evidence="3 4" id="KW-0413">Isomerase</keyword>
<keyword evidence="2 4" id="KW-0819">tRNA processing</keyword>
<comment type="subunit">
    <text evidence="4">Homodimer.</text>
</comment>
<accession>A0A9D2S5G3</accession>
<dbReference type="GO" id="GO:0160147">
    <property type="term" value="F:tRNA pseudouridine(38-40) synthase activity"/>
    <property type="evidence" value="ECO:0007669"/>
    <property type="project" value="UniProtKB-EC"/>
</dbReference>
<reference evidence="9" key="1">
    <citation type="journal article" date="2021" name="PeerJ">
        <title>Extensive microbial diversity within the chicken gut microbiome revealed by metagenomics and culture.</title>
        <authorList>
            <person name="Gilroy R."/>
            <person name="Ravi A."/>
            <person name="Getino M."/>
            <person name="Pursley I."/>
            <person name="Horton D.L."/>
            <person name="Alikhan N.F."/>
            <person name="Baker D."/>
            <person name="Gharbi K."/>
            <person name="Hall N."/>
            <person name="Watson M."/>
            <person name="Adriaenssens E.M."/>
            <person name="Foster-Nyarko E."/>
            <person name="Jarju S."/>
            <person name="Secka A."/>
            <person name="Antonio M."/>
            <person name="Oren A."/>
            <person name="Chaudhuri R.R."/>
            <person name="La Ragione R."/>
            <person name="Hildebrand F."/>
            <person name="Pallen M.J."/>
        </authorList>
    </citation>
    <scope>NUCLEOTIDE SEQUENCE</scope>
    <source>
        <strain evidence="9">CHK189-11263</strain>
    </source>
</reference>
<feature type="binding site" evidence="4 6">
    <location>
        <position position="110"/>
    </location>
    <ligand>
        <name>substrate</name>
    </ligand>
</feature>
<evidence type="ECO:0000259" key="8">
    <source>
        <dbReference type="Pfam" id="PF01416"/>
    </source>
</evidence>
<dbReference type="HAMAP" id="MF_00171">
    <property type="entry name" value="TruA"/>
    <property type="match status" value="1"/>
</dbReference>
<evidence type="ECO:0000256" key="3">
    <source>
        <dbReference type="ARBA" id="ARBA00023235"/>
    </source>
</evidence>
<feature type="domain" description="Pseudouridine synthase I TruA alpha/beta" evidence="8">
    <location>
        <begin position="9"/>
        <end position="96"/>
    </location>
</feature>
<dbReference type="InterPro" id="IPR001406">
    <property type="entry name" value="PsdUridine_synth_TruA"/>
</dbReference>
<evidence type="ECO:0000256" key="2">
    <source>
        <dbReference type="ARBA" id="ARBA00022694"/>
    </source>
</evidence>
<dbReference type="FunFam" id="3.30.70.580:FF:000001">
    <property type="entry name" value="tRNA pseudouridine synthase A"/>
    <property type="match status" value="1"/>
</dbReference>
<dbReference type="InterPro" id="IPR020097">
    <property type="entry name" value="PsdUridine_synth_TruA_a/b_dom"/>
</dbReference>